<proteinExistence type="predicted"/>
<dbReference type="Gene3D" id="3.40.50.1010">
    <property type="entry name" value="5'-nuclease"/>
    <property type="match status" value="1"/>
</dbReference>
<dbReference type="RefSeq" id="WP_200249263.1">
    <property type="nucleotide sequence ID" value="NZ_NRRY01000058.1"/>
</dbReference>
<evidence type="ECO:0000313" key="2">
    <source>
        <dbReference type="EMBL" id="MBK1621084.1"/>
    </source>
</evidence>
<protein>
    <submittedName>
        <fullName evidence="2">Twitching motility protein PilT</fullName>
    </submittedName>
</protein>
<accession>A0A9X0WCR7</accession>
<comment type="caution">
    <text evidence="2">The sequence shown here is derived from an EMBL/GenBank/DDBJ whole genome shotgun (WGS) entry which is preliminary data.</text>
</comment>
<evidence type="ECO:0000313" key="3">
    <source>
        <dbReference type="Proteomes" id="UP001138768"/>
    </source>
</evidence>
<reference evidence="2 3" key="1">
    <citation type="journal article" date="2020" name="Microorganisms">
        <title>Osmotic Adaptation and Compatible Solute Biosynthesis of Phototrophic Bacteria as Revealed from Genome Analyses.</title>
        <authorList>
            <person name="Imhoff J.F."/>
            <person name="Rahn T."/>
            <person name="Kunzel S."/>
            <person name="Keller A."/>
            <person name="Neulinger S.C."/>
        </authorList>
    </citation>
    <scope>NUCLEOTIDE SEQUENCE [LARGE SCALE GENOMIC DNA]</scope>
    <source>
        <strain evidence="2 3">DSM 25653</strain>
    </source>
</reference>
<feature type="domain" description="PIN" evidence="1">
    <location>
        <begin position="6"/>
        <end position="119"/>
    </location>
</feature>
<dbReference type="InterPro" id="IPR002716">
    <property type="entry name" value="PIN_dom"/>
</dbReference>
<evidence type="ECO:0000259" key="1">
    <source>
        <dbReference type="Pfam" id="PF01850"/>
    </source>
</evidence>
<dbReference type="InterPro" id="IPR029060">
    <property type="entry name" value="PIN-like_dom_sf"/>
</dbReference>
<dbReference type="Proteomes" id="UP001138768">
    <property type="component" value="Unassembled WGS sequence"/>
</dbReference>
<keyword evidence="3" id="KW-1185">Reference proteome</keyword>
<name>A0A9X0WCR7_9GAMM</name>
<dbReference type="EMBL" id="NRRY01000058">
    <property type="protein sequence ID" value="MBK1621084.1"/>
    <property type="molecule type" value="Genomic_DNA"/>
</dbReference>
<organism evidence="2 3">
    <name type="scientific">Lamprobacter modestohalophilus</name>
    <dbReference type="NCBI Taxonomy" id="1064514"/>
    <lineage>
        <taxon>Bacteria</taxon>
        <taxon>Pseudomonadati</taxon>
        <taxon>Pseudomonadota</taxon>
        <taxon>Gammaproteobacteria</taxon>
        <taxon>Chromatiales</taxon>
        <taxon>Chromatiaceae</taxon>
        <taxon>Lamprobacter</taxon>
    </lineage>
</organism>
<dbReference type="SUPFAM" id="SSF88723">
    <property type="entry name" value="PIN domain-like"/>
    <property type="match status" value="1"/>
</dbReference>
<dbReference type="Pfam" id="PF01850">
    <property type="entry name" value="PIN"/>
    <property type="match status" value="1"/>
</dbReference>
<dbReference type="AlphaFoldDB" id="A0A9X0WCR7"/>
<gene>
    <name evidence="2" type="ORF">CKO42_22200</name>
</gene>
<dbReference type="CDD" id="cd18692">
    <property type="entry name" value="PIN_VapC-like"/>
    <property type="match status" value="1"/>
</dbReference>
<sequence>MPAKFFVDTNLWLYALVAKDDDPRHEIAAEFILGLKRPWINSQVIREASSNLLKKAKIEETRLREIIQDWYRDCEIHPSNARQHSLASELRVSYTFSYWDSLIVAAALDAGCTTLFSEDMQHGRHIHRSLTILNPFMDRA</sequence>